<keyword evidence="5" id="KW-1185">Reference proteome</keyword>
<dbReference type="PANTHER" id="PTHR11125">
    <property type="entry name" value="SUPPRESSOR OF TY 5"/>
    <property type="match status" value="1"/>
</dbReference>
<keyword evidence="2" id="KW-1133">Transmembrane helix</keyword>
<feature type="region of interest" description="Disordered" evidence="1">
    <location>
        <begin position="334"/>
        <end position="361"/>
    </location>
</feature>
<dbReference type="OrthoDB" id="28901at2759"/>
<feature type="domain" description="Spt5 KOW" evidence="3">
    <location>
        <begin position="94"/>
        <end position="208"/>
    </location>
</feature>
<dbReference type="GO" id="GO:0003729">
    <property type="term" value="F:mRNA binding"/>
    <property type="evidence" value="ECO:0007669"/>
    <property type="project" value="TreeGrafter"/>
</dbReference>
<evidence type="ECO:0000256" key="2">
    <source>
        <dbReference type="SAM" id="Phobius"/>
    </source>
</evidence>
<organism evidence="4">
    <name type="scientific">Blastocystis hominis</name>
    <dbReference type="NCBI Taxonomy" id="12968"/>
    <lineage>
        <taxon>Eukaryota</taxon>
        <taxon>Sar</taxon>
        <taxon>Stramenopiles</taxon>
        <taxon>Bigyra</taxon>
        <taxon>Opalozoa</taxon>
        <taxon>Opalinata</taxon>
        <taxon>Blastocystidae</taxon>
        <taxon>Blastocystis</taxon>
    </lineage>
</organism>
<accession>D8M0E3</accession>
<evidence type="ECO:0000259" key="3">
    <source>
        <dbReference type="Pfam" id="PF23042"/>
    </source>
</evidence>
<dbReference type="InterPro" id="IPR039659">
    <property type="entry name" value="SPT5"/>
</dbReference>
<name>D8M0E3_BLAHO</name>
<keyword evidence="2" id="KW-0812">Transmembrane</keyword>
<dbReference type="RefSeq" id="XP_012895580.1">
    <property type="nucleotide sequence ID" value="XM_013040126.1"/>
</dbReference>
<dbReference type="Pfam" id="PF23042">
    <property type="entry name" value="KOW1_SPT5"/>
    <property type="match status" value="1"/>
</dbReference>
<proteinExistence type="predicted"/>
<dbReference type="CDD" id="cd06081">
    <property type="entry name" value="KOW_Spt5_1"/>
    <property type="match status" value="1"/>
</dbReference>
<dbReference type="GO" id="GO:0032044">
    <property type="term" value="C:DSIF complex"/>
    <property type="evidence" value="ECO:0007669"/>
    <property type="project" value="TreeGrafter"/>
</dbReference>
<evidence type="ECO:0000313" key="4">
    <source>
        <dbReference type="EMBL" id="CBK21532.2"/>
    </source>
</evidence>
<reference evidence="4" key="1">
    <citation type="submission" date="2010-02" db="EMBL/GenBank/DDBJ databases">
        <title>Sequencing and annotation of the Blastocystis hominis genome.</title>
        <authorList>
            <person name="Wincker P."/>
        </authorList>
    </citation>
    <scope>NUCLEOTIDE SEQUENCE</scope>
    <source>
        <strain evidence="4">Singapore isolate B</strain>
    </source>
</reference>
<dbReference type="AlphaFoldDB" id="D8M0E3"/>
<evidence type="ECO:0000313" key="5">
    <source>
        <dbReference type="Proteomes" id="UP000008312"/>
    </source>
</evidence>
<dbReference type="GO" id="GO:0006357">
    <property type="term" value="P:regulation of transcription by RNA polymerase II"/>
    <property type="evidence" value="ECO:0007669"/>
    <property type="project" value="InterPro"/>
</dbReference>
<dbReference type="PANTHER" id="PTHR11125:SF7">
    <property type="entry name" value="TRANSCRIPTION ELONGATION FACTOR SPT5"/>
    <property type="match status" value="1"/>
</dbReference>
<dbReference type="GeneID" id="24918922"/>
<dbReference type="InterPro" id="IPR036735">
    <property type="entry name" value="NGN_dom_sf"/>
</dbReference>
<protein>
    <recommendedName>
        <fullName evidence="3">Spt5 KOW domain-containing protein</fullName>
    </recommendedName>
</protein>
<dbReference type="InParanoid" id="D8M0E3"/>
<dbReference type="EMBL" id="FN668643">
    <property type="protein sequence ID" value="CBK21532.2"/>
    <property type="molecule type" value="Genomic_DNA"/>
</dbReference>
<gene>
    <name evidence="4" type="ORF">GSBLH_T00001691001</name>
</gene>
<dbReference type="InterPro" id="IPR041973">
    <property type="entry name" value="KOW_Spt5_1"/>
</dbReference>
<keyword evidence="2" id="KW-0472">Membrane</keyword>
<sequence length="361" mass="41694">MLAVLSLTNKYLYYEERVYEGRSSVNETYIFSTFWLGEEGLIYIEAFDETMVRKVVSGMNVFLSARRNAFQLIPITERTKLIDNPRPNKPIPLNAFVRVGKGLYRGDLGQVVRRMDDTEQVVLKLVPRIDMSEFEGGSYSAASVRPEAKLFDPSRFPEGRVSRRNIAKFGGLFFEYKGNYYRDGLLFKEFAMKDVKKEDVNATEEEMKEIKSVRTNSVVSQTVHFEAIDSSRRYFVQCAIISNGQEIAKTDITSFSNVPKRVSFFYIAVKAIIIILLCLITALLMSLTYFHRRHTTLYDNDESEKVALLRRKPRFPPTPRTFCQDFEAGERVKGSKELLRYHQNDTKEEKSDEKNEGNGME</sequence>
<dbReference type="Proteomes" id="UP000008312">
    <property type="component" value="Unassembled WGS sequence"/>
</dbReference>
<feature type="transmembrane region" description="Helical" evidence="2">
    <location>
        <begin position="264"/>
        <end position="290"/>
    </location>
</feature>
<dbReference type="Gene3D" id="3.30.70.940">
    <property type="entry name" value="NusG, N-terminal domain"/>
    <property type="match status" value="1"/>
</dbReference>
<dbReference type="GO" id="GO:0032784">
    <property type="term" value="P:regulation of DNA-templated transcription elongation"/>
    <property type="evidence" value="ECO:0007669"/>
    <property type="project" value="InterPro"/>
</dbReference>
<evidence type="ECO:0000256" key="1">
    <source>
        <dbReference type="SAM" id="MobiDB-lite"/>
    </source>
</evidence>
<dbReference type="GO" id="GO:0006368">
    <property type="term" value="P:transcription elongation by RNA polymerase II"/>
    <property type="evidence" value="ECO:0007669"/>
    <property type="project" value="TreeGrafter"/>
</dbReference>